<dbReference type="InterPro" id="IPR004812">
    <property type="entry name" value="Efflux_drug-R_Bcr/CmlA"/>
</dbReference>
<dbReference type="InterPro" id="IPR020846">
    <property type="entry name" value="MFS_dom"/>
</dbReference>
<dbReference type="AlphaFoldDB" id="A0A3E0W7C3"/>
<feature type="transmembrane region" description="Helical" evidence="9">
    <location>
        <begin position="170"/>
        <end position="188"/>
    </location>
</feature>
<feature type="transmembrane region" description="Helical" evidence="9">
    <location>
        <begin position="200"/>
        <end position="220"/>
    </location>
</feature>
<feature type="region of interest" description="Disordered" evidence="8">
    <location>
        <begin position="33"/>
        <end position="67"/>
    </location>
</feature>
<dbReference type="GO" id="GO:1990961">
    <property type="term" value="P:xenobiotic detoxification by transmembrane export across the plasma membrane"/>
    <property type="evidence" value="ECO:0007669"/>
    <property type="project" value="InterPro"/>
</dbReference>
<evidence type="ECO:0000256" key="9">
    <source>
        <dbReference type="SAM" id="Phobius"/>
    </source>
</evidence>
<accession>A0A3E0W7C3</accession>
<dbReference type="PROSITE" id="PS00216">
    <property type="entry name" value="SUGAR_TRANSPORT_1"/>
    <property type="match status" value="1"/>
</dbReference>
<evidence type="ECO:0000256" key="6">
    <source>
        <dbReference type="ARBA" id="ARBA00022989"/>
    </source>
</evidence>
<evidence type="ECO:0000256" key="7">
    <source>
        <dbReference type="ARBA" id="ARBA00023136"/>
    </source>
</evidence>
<dbReference type="GO" id="GO:0005886">
    <property type="term" value="C:plasma membrane"/>
    <property type="evidence" value="ECO:0007669"/>
    <property type="project" value="UniProtKB-SubCell"/>
</dbReference>
<feature type="transmembrane region" description="Helical" evidence="9">
    <location>
        <begin position="307"/>
        <end position="332"/>
    </location>
</feature>
<feature type="transmembrane region" description="Helical" evidence="9">
    <location>
        <begin position="404"/>
        <end position="425"/>
    </location>
</feature>
<keyword evidence="3" id="KW-0813">Transport</keyword>
<feature type="transmembrane region" description="Helical" evidence="9">
    <location>
        <begin position="102"/>
        <end position="119"/>
    </location>
</feature>
<evidence type="ECO:0000256" key="5">
    <source>
        <dbReference type="ARBA" id="ARBA00022692"/>
    </source>
</evidence>
<dbReference type="PANTHER" id="PTHR23502:SF132">
    <property type="entry name" value="POLYAMINE TRANSPORTER 2-RELATED"/>
    <property type="match status" value="1"/>
</dbReference>
<feature type="transmembrane region" description="Helical" evidence="9">
    <location>
        <begin position="259"/>
        <end position="279"/>
    </location>
</feature>
<evidence type="ECO:0000313" key="12">
    <source>
        <dbReference type="Proteomes" id="UP000257080"/>
    </source>
</evidence>
<evidence type="ECO:0000256" key="4">
    <source>
        <dbReference type="ARBA" id="ARBA00022475"/>
    </source>
</evidence>
<dbReference type="InterPro" id="IPR036259">
    <property type="entry name" value="MFS_trans_sf"/>
</dbReference>
<dbReference type="Proteomes" id="UP000257080">
    <property type="component" value="Unassembled WGS sequence"/>
</dbReference>
<dbReference type="SUPFAM" id="SSF103473">
    <property type="entry name" value="MFS general substrate transporter"/>
    <property type="match status" value="1"/>
</dbReference>
<protein>
    <submittedName>
        <fullName evidence="11">Bcr/CflA family drug resistance efflux transporter</fullName>
    </submittedName>
</protein>
<feature type="transmembrane region" description="Helical" evidence="9">
    <location>
        <begin position="139"/>
        <end position="158"/>
    </location>
</feature>
<keyword evidence="4" id="KW-1003">Cell membrane</keyword>
<organism evidence="11 12">
    <name type="scientific">Subtercola boreus</name>
    <dbReference type="NCBI Taxonomy" id="120213"/>
    <lineage>
        <taxon>Bacteria</taxon>
        <taxon>Bacillati</taxon>
        <taxon>Actinomycetota</taxon>
        <taxon>Actinomycetes</taxon>
        <taxon>Micrococcales</taxon>
        <taxon>Microbacteriaceae</taxon>
        <taxon>Subtercola</taxon>
    </lineage>
</organism>
<comment type="similarity">
    <text evidence="2">Belongs to the major facilitator superfamily. Bcr/CmlA family.</text>
</comment>
<dbReference type="NCBIfam" id="TIGR00710">
    <property type="entry name" value="efflux_Bcr_CflA"/>
    <property type="match status" value="1"/>
</dbReference>
<dbReference type="PROSITE" id="PS50850">
    <property type="entry name" value="MFS"/>
    <property type="match status" value="1"/>
</dbReference>
<feature type="compositionally biased region" description="Low complexity" evidence="8">
    <location>
        <begin position="46"/>
        <end position="64"/>
    </location>
</feature>
<evidence type="ECO:0000256" key="3">
    <source>
        <dbReference type="ARBA" id="ARBA00022448"/>
    </source>
</evidence>
<evidence type="ECO:0000256" key="2">
    <source>
        <dbReference type="ARBA" id="ARBA00006236"/>
    </source>
</evidence>
<comment type="subcellular location">
    <subcellularLocation>
        <location evidence="1">Cell membrane</location>
        <topology evidence="1">Multi-pass membrane protein</topology>
    </subcellularLocation>
</comment>
<keyword evidence="7 9" id="KW-0472">Membrane</keyword>
<comment type="caution">
    <text evidence="11">The sequence shown here is derived from an EMBL/GenBank/DDBJ whole genome shotgun (WGS) entry which is preliminary data.</text>
</comment>
<dbReference type="CDD" id="cd17320">
    <property type="entry name" value="MFS_MdfA_MDR_like"/>
    <property type="match status" value="1"/>
</dbReference>
<feature type="transmembrane region" description="Helical" evidence="9">
    <location>
        <begin position="232"/>
        <end position="253"/>
    </location>
</feature>
<feature type="transmembrane region" description="Helical" evidence="9">
    <location>
        <begin position="437"/>
        <end position="459"/>
    </location>
</feature>
<evidence type="ECO:0000256" key="1">
    <source>
        <dbReference type="ARBA" id="ARBA00004651"/>
    </source>
</evidence>
<keyword evidence="5 9" id="KW-0812">Transmembrane</keyword>
<feature type="transmembrane region" description="Helical" evidence="9">
    <location>
        <begin position="465"/>
        <end position="484"/>
    </location>
</feature>
<dbReference type="InterPro" id="IPR005829">
    <property type="entry name" value="Sugar_transporter_CS"/>
</dbReference>
<dbReference type="Pfam" id="PF07690">
    <property type="entry name" value="MFS_1"/>
    <property type="match status" value="1"/>
</dbReference>
<evidence type="ECO:0000313" key="11">
    <source>
        <dbReference type="EMBL" id="RFA25050.1"/>
    </source>
</evidence>
<dbReference type="InterPro" id="IPR011701">
    <property type="entry name" value="MFS"/>
</dbReference>
<keyword evidence="6 9" id="KW-1133">Transmembrane helix</keyword>
<proteinExistence type="inferred from homology"/>
<gene>
    <name evidence="11" type="ORF">B7R25_16005</name>
</gene>
<name>A0A3E0W7C3_9MICO</name>
<dbReference type="EMBL" id="NBXE01000035">
    <property type="protein sequence ID" value="RFA25050.1"/>
    <property type="molecule type" value="Genomic_DNA"/>
</dbReference>
<dbReference type="GO" id="GO:0042910">
    <property type="term" value="F:xenobiotic transmembrane transporter activity"/>
    <property type="evidence" value="ECO:0007669"/>
    <property type="project" value="InterPro"/>
</dbReference>
<evidence type="ECO:0000259" key="10">
    <source>
        <dbReference type="PROSITE" id="PS50850"/>
    </source>
</evidence>
<feature type="transmembrane region" description="Helical" evidence="9">
    <location>
        <begin position="344"/>
        <end position="361"/>
    </location>
</feature>
<sequence>MASRAIGRRPGTAGPARHFGGNGYGVVEVIDRPGTTHLGNRRRPGRAPGRGAGSAARCAARNGSPTPGLTAAGTPFFAPRSEPSITSATIHRGDALSRRERLGYVLILGALTALGPFTIDLYLPAFPVLETDLDVPATLIQLTLTGTTLGFALGQLLVGPWSDRVGRRMPIIAASSLHVLACVGAALAPDIWSLGAFRVLQGVGAAAGVVVAMAMVRDLFGGRPLVVMLSRLALVSGLAPILAPVIGSQLLLVTNWRGIFWFLAAYGAIVVAVASVFIVETLPKEARHDPGHSTTGQRYRAVLTDPVFVGVALIGGMTFSGLFSYLSASSFLFQQVHGFDAQQFGLFFAINSLGIVGGTQLTARLTKFIAPQWIIAFSTSALFVCALLIVAFDRVGFGLWGTLVPLWFFIFCCGLTLPCVQVLALNAHGHEAGTAASLLGAANFGLAGLISPLVGLMGIGSATPMAVVMAGTALAGILSLWFIVRPARVPALAA</sequence>
<dbReference type="Gene3D" id="1.20.1720.10">
    <property type="entry name" value="Multidrug resistance protein D"/>
    <property type="match status" value="1"/>
</dbReference>
<feature type="transmembrane region" description="Helical" evidence="9">
    <location>
        <begin position="373"/>
        <end position="392"/>
    </location>
</feature>
<feature type="domain" description="Major facilitator superfamily (MFS) profile" evidence="10">
    <location>
        <begin position="104"/>
        <end position="488"/>
    </location>
</feature>
<evidence type="ECO:0000256" key="8">
    <source>
        <dbReference type="SAM" id="MobiDB-lite"/>
    </source>
</evidence>
<reference evidence="11 12" key="1">
    <citation type="submission" date="2017-04" db="EMBL/GenBank/DDBJ databases">
        <title>Comparative genome analysis of Subtercola boreus.</title>
        <authorList>
            <person name="Cho Y.-J."/>
            <person name="Cho A."/>
            <person name="Kim O.-S."/>
            <person name="Lee J.-I."/>
        </authorList>
    </citation>
    <scope>NUCLEOTIDE SEQUENCE [LARGE SCALE GENOMIC DNA]</scope>
    <source>
        <strain evidence="11 12">P28004</strain>
    </source>
</reference>
<dbReference type="PANTHER" id="PTHR23502">
    <property type="entry name" value="MAJOR FACILITATOR SUPERFAMILY"/>
    <property type="match status" value="1"/>
</dbReference>